<evidence type="ECO:0000313" key="2">
    <source>
        <dbReference type="EMBL" id="KGM98727.1"/>
    </source>
</evidence>
<sequence>MMWGIMFSIPQEFITPIISATSVIIGSLIGGVCSWITAKHSMKKSIEIQSKAVKDNRIYDQIERINNICQNVNIIRLDICTAIFQSIRNIKEIKEKNYINRYPIPINKDYSKVLSCLNKKFDLKELSYIYELYGIIEILNKDLKEFDDSKLNKYDLIKGDCELLLKKIYGENYINIQKIDIDKITYKELYDNNIIKEGYKRVFGKLEQISNVEECYKIDKIIKL</sequence>
<dbReference type="RefSeq" id="WP_039257068.1">
    <property type="nucleotide sequence ID" value="NZ_JDRY01000047.1"/>
</dbReference>
<organism evidence="2 3">
    <name type="scientific">Clostridium botulinum C/D str. DC5</name>
    <dbReference type="NCBI Taxonomy" id="1443128"/>
    <lineage>
        <taxon>Bacteria</taxon>
        <taxon>Bacillati</taxon>
        <taxon>Bacillota</taxon>
        <taxon>Clostridia</taxon>
        <taxon>Eubacteriales</taxon>
        <taxon>Clostridiaceae</taxon>
        <taxon>Clostridium</taxon>
    </lineage>
</organism>
<keyword evidence="1" id="KW-0472">Membrane</keyword>
<evidence type="ECO:0000313" key="3">
    <source>
        <dbReference type="Proteomes" id="UP000030014"/>
    </source>
</evidence>
<proteinExistence type="predicted"/>
<name>A0A0A0ICV4_CLOBO</name>
<reference evidence="2 3" key="1">
    <citation type="submission" date="2014-01" db="EMBL/GenBank/DDBJ databases">
        <title>Plasmidome dynamics in the species complex Clostridium novyi sensu lato converts strains of independent lineages into distinctly different pathogens.</title>
        <authorList>
            <person name="Skarin H."/>
            <person name="Segerman B."/>
        </authorList>
    </citation>
    <scope>NUCLEOTIDE SEQUENCE [LARGE SCALE GENOMIC DNA]</scope>
    <source>
        <strain evidence="2 3">DC5</strain>
    </source>
</reference>
<accession>A0A0A0ICV4</accession>
<protein>
    <submittedName>
        <fullName evidence="2">Uncharacterized protein</fullName>
    </submittedName>
</protein>
<dbReference type="EMBL" id="JDRY01000047">
    <property type="protein sequence ID" value="KGM98727.1"/>
    <property type="molecule type" value="Genomic_DNA"/>
</dbReference>
<keyword evidence="1" id="KW-1133">Transmembrane helix</keyword>
<feature type="transmembrane region" description="Helical" evidence="1">
    <location>
        <begin position="13"/>
        <end position="36"/>
    </location>
</feature>
<dbReference type="Proteomes" id="UP000030014">
    <property type="component" value="Unassembled WGS sequence"/>
</dbReference>
<evidence type="ECO:0000256" key="1">
    <source>
        <dbReference type="SAM" id="Phobius"/>
    </source>
</evidence>
<keyword evidence="1" id="KW-0812">Transmembrane</keyword>
<comment type="caution">
    <text evidence="2">The sequence shown here is derived from an EMBL/GenBank/DDBJ whole genome shotgun (WGS) entry which is preliminary data.</text>
</comment>
<dbReference type="AlphaFoldDB" id="A0A0A0ICV4"/>
<gene>
    <name evidence="2" type="ORF">Z955_10685</name>
</gene>